<dbReference type="PATRIC" id="fig|345309.4.peg.664"/>
<dbReference type="InterPro" id="IPR029058">
    <property type="entry name" value="AB_hydrolase_fold"/>
</dbReference>
<gene>
    <name evidence="7" type="ORF">VI08_07300</name>
</gene>
<dbReference type="AlphaFoldDB" id="A0A0F3KX99"/>
<accession>A0A0F3KX99</accession>
<protein>
    <recommendedName>
        <fullName evidence="9">TAP-like protein</fullName>
    </recommendedName>
</protein>
<feature type="domain" description="Peptidase S33 tripeptidyl aminopeptidase-like C-terminal" evidence="6">
    <location>
        <begin position="451"/>
        <end position="544"/>
    </location>
</feature>
<comment type="caution">
    <text evidence="7">The sequence shown here is derived from an EMBL/GenBank/DDBJ whole genome shotgun (WGS) entry which is preliminary data.</text>
</comment>
<feature type="compositionally biased region" description="Pro residues" evidence="4">
    <location>
        <begin position="565"/>
        <end position="581"/>
    </location>
</feature>
<keyword evidence="2" id="KW-0732">Signal</keyword>
<sequence>MAGATGAASGGGGPARTAGGIRHGGRGGHAMMRRRIAATTVALAAALAARQAAASTPHDIAWGTCPEAWVGTHTGLLGNRLQCATLGMPLDHAAPDHRRIDVGVVRIRAAVPAAREGAIFFNKGGPGAHPGRLMRSMGEGWTRTDAGDPQDGDKRRLAERFDLVAVIPRGLVGSHPILCLTGMPPRYPFLPTHLDDDTWQLVRDEAQGIVGACGAHATARFVNTEQHVHDMEAVRRTLGDERLHFYGISYGGAVGAWYASMYPTHTGRLLLDSSMDFTHDYRVALRLAMAARQAAFNRDVAGPVLRAPAHYGLDGDAAAVSARITGLPDAAREAWGHQLDTSARLAAALHLATWLGTDSAGTLAAMRRRIRQSTFTTDAVVDRQIRWHADDLARGFFATPPTEPSFVISPDGDAVRILTSCNDAPWTRTEAEMRESLARDVARFVDITGDETLEELTCSRWAGPSARAPDLSVLERAAPFLLIQSENDTNTPLVGGQFIVARFPNARMLLVRDSNVHGVFNFTNTGCVERTAARYLLTGSLPASTSRVFACDAVAGAPADQLPGTPRPPVPEPQPVDPPATPAAHDEF</sequence>
<evidence type="ECO:0008006" key="9">
    <source>
        <dbReference type="Google" id="ProtNLM"/>
    </source>
</evidence>
<dbReference type="GO" id="GO:0016787">
    <property type="term" value="F:hydrolase activity"/>
    <property type="evidence" value="ECO:0007669"/>
    <property type="project" value="UniProtKB-KW"/>
</dbReference>
<dbReference type="OrthoDB" id="5519806at2"/>
<dbReference type="InterPro" id="IPR051601">
    <property type="entry name" value="Serine_prot/Carboxylest_S33"/>
</dbReference>
<keyword evidence="8" id="KW-1185">Reference proteome</keyword>
<evidence type="ECO:0000259" key="6">
    <source>
        <dbReference type="Pfam" id="PF08386"/>
    </source>
</evidence>
<dbReference type="InterPro" id="IPR013595">
    <property type="entry name" value="Pept_S33_TAP-like_C"/>
</dbReference>
<evidence type="ECO:0000256" key="1">
    <source>
        <dbReference type="ARBA" id="ARBA00010088"/>
    </source>
</evidence>
<dbReference type="Gene3D" id="3.40.50.1820">
    <property type="entry name" value="alpha/beta hydrolase"/>
    <property type="match status" value="1"/>
</dbReference>
<evidence type="ECO:0000313" key="7">
    <source>
        <dbReference type="EMBL" id="KJV35786.1"/>
    </source>
</evidence>
<dbReference type="PANTHER" id="PTHR43248">
    <property type="entry name" value="2-SUCCINYL-6-HYDROXY-2,4-CYCLOHEXADIENE-1-CARBOXYLATE SYNTHASE"/>
    <property type="match status" value="1"/>
</dbReference>
<dbReference type="EMBL" id="JZRB01000014">
    <property type="protein sequence ID" value="KJV35786.1"/>
    <property type="molecule type" value="Genomic_DNA"/>
</dbReference>
<feature type="region of interest" description="Disordered" evidence="4">
    <location>
        <begin position="1"/>
        <end position="28"/>
    </location>
</feature>
<dbReference type="PANTHER" id="PTHR43248:SF29">
    <property type="entry name" value="TRIPEPTIDYL AMINOPEPTIDASE"/>
    <property type="match status" value="1"/>
</dbReference>
<dbReference type="InterPro" id="IPR000073">
    <property type="entry name" value="AB_hydrolase_1"/>
</dbReference>
<feature type="region of interest" description="Disordered" evidence="4">
    <location>
        <begin position="557"/>
        <end position="588"/>
    </location>
</feature>
<reference evidence="7 8" key="1">
    <citation type="submission" date="2015-03" db="EMBL/GenBank/DDBJ databases">
        <title>Draft genome sequence of Luteibacter yeojuensis strain SU11.</title>
        <authorList>
            <person name="Sulaiman J."/>
            <person name="Priya K."/>
            <person name="Chan K.-G."/>
        </authorList>
    </citation>
    <scope>NUCLEOTIDE SEQUENCE [LARGE SCALE GENOMIC DNA]</scope>
    <source>
        <strain evidence="7 8">SU11</strain>
    </source>
</reference>
<dbReference type="Proteomes" id="UP000033651">
    <property type="component" value="Unassembled WGS sequence"/>
</dbReference>
<feature type="domain" description="AB hydrolase-1" evidence="5">
    <location>
        <begin position="157"/>
        <end position="302"/>
    </location>
</feature>
<dbReference type="Pfam" id="PF08386">
    <property type="entry name" value="Abhydrolase_4"/>
    <property type="match status" value="1"/>
</dbReference>
<organism evidence="7 8">
    <name type="scientific">Luteibacter yeojuensis</name>
    <dbReference type="NCBI Taxonomy" id="345309"/>
    <lineage>
        <taxon>Bacteria</taxon>
        <taxon>Pseudomonadati</taxon>
        <taxon>Pseudomonadota</taxon>
        <taxon>Gammaproteobacteria</taxon>
        <taxon>Lysobacterales</taxon>
        <taxon>Rhodanobacteraceae</taxon>
        <taxon>Luteibacter</taxon>
    </lineage>
</organism>
<name>A0A0F3KX99_9GAMM</name>
<keyword evidence="3" id="KW-0378">Hydrolase</keyword>
<comment type="similarity">
    <text evidence="1">Belongs to the peptidase S33 family.</text>
</comment>
<evidence type="ECO:0000256" key="4">
    <source>
        <dbReference type="SAM" id="MobiDB-lite"/>
    </source>
</evidence>
<evidence type="ECO:0000256" key="3">
    <source>
        <dbReference type="ARBA" id="ARBA00022801"/>
    </source>
</evidence>
<proteinExistence type="inferred from homology"/>
<evidence type="ECO:0000259" key="5">
    <source>
        <dbReference type="Pfam" id="PF00561"/>
    </source>
</evidence>
<evidence type="ECO:0000256" key="2">
    <source>
        <dbReference type="ARBA" id="ARBA00022729"/>
    </source>
</evidence>
<dbReference type="Pfam" id="PF00561">
    <property type="entry name" value="Abhydrolase_1"/>
    <property type="match status" value="1"/>
</dbReference>
<dbReference type="SUPFAM" id="SSF53474">
    <property type="entry name" value="alpha/beta-Hydrolases"/>
    <property type="match status" value="1"/>
</dbReference>
<evidence type="ECO:0000313" key="8">
    <source>
        <dbReference type="Proteomes" id="UP000033651"/>
    </source>
</evidence>